<dbReference type="PROSITE" id="PS00498">
    <property type="entry name" value="TYROSINASE_2"/>
    <property type="match status" value="1"/>
</dbReference>
<dbReference type="InterPro" id="IPR008922">
    <property type="entry name" value="Di-copper_centre_dom_sf"/>
</dbReference>
<dbReference type="EMBL" id="JAUSWH010000001">
    <property type="protein sequence ID" value="MDQ0454248.1"/>
    <property type="molecule type" value="Genomic_DNA"/>
</dbReference>
<name>A0ABU0I7P7_9HYPH</name>
<dbReference type="Pfam" id="PF00264">
    <property type="entry name" value="Tyrosinase"/>
    <property type="match status" value="1"/>
</dbReference>
<feature type="domain" description="Tyrosinase copper-binding" evidence="3">
    <location>
        <begin position="253"/>
        <end position="264"/>
    </location>
</feature>
<dbReference type="Pfam" id="PF25271">
    <property type="entry name" value="DUF7868"/>
    <property type="match status" value="1"/>
</dbReference>
<gene>
    <name evidence="4" type="ORF">QO005_000563</name>
</gene>
<dbReference type="SUPFAM" id="SSF48056">
    <property type="entry name" value="Di-copper centre-containing domain"/>
    <property type="match status" value="1"/>
</dbReference>
<dbReference type="InterPro" id="IPR050316">
    <property type="entry name" value="Tyrosinase/Hemocyanin"/>
</dbReference>
<keyword evidence="2" id="KW-0186">Copper</keyword>
<dbReference type="InterPro" id="IPR057190">
    <property type="entry name" value="DUF7868"/>
</dbReference>
<keyword evidence="5" id="KW-1185">Reference proteome</keyword>
<keyword evidence="1" id="KW-0479">Metal-binding</keyword>
<evidence type="ECO:0000256" key="1">
    <source>
        <dbReference type="ARBA" id="ARBA00022723"/>
    </source>
</evidence>
<dbReference type="Gene3D" id="1.10.1280.10">
    <property type="entry name" value="Di-copper center containing domain from catechol oxidase"/>
    <property type="match status" value="1"/>
</dbReference>
<evidence type="ECO:0000259" key="3">
    <source>
        <dbReference type="PROSITE" id="PS00498"/>
    </source>
</evidence>
<protein>
    <submittedName>
        <fullName evidence="4">Tyrosinase</fullName>
        <ecNumber evidence="4">1.14.18.1</ecNumber>
    </submittedName>
</protein>
<dbReference type="GO" id="GO:0004503">
    <property type="term" value="F:tyrosinase activity"/>
    <property type="evidence" value="ECO:0007669"/>
    <property type="project" value="UniProtKB-EC"/>
</dbReference>
<reference evidence="4 5" key="1">
    <citation type="submission" date="2023-07" db="EMBL/GenBank/DDBJ databases">
        <title>Genomic Encyclopedia of Type Strains, Phase IV (KMG-IV): sequencing the most valuable type-strain genomes for metagenomic binning, comparative biology and taxonomic classification.</title>
        <authorList>
            <person name="Goeker M."/>
        </authorList>
    </citation>
    <scope>NUCLEOTIDE SEQUENCE [LARGE SCALE GENOMIC DNA]</scope>
    <source>
        <strain evidence="4 5">DSM 100301</strain>
    </source>
</reference>
<proteinExistence type="predicted"/>
<evidence type="ECO:0000313" key="4">
    <source>
        <dbReference type="EMBL" id="MDQ0454248.1"/>
    </source>
</evidence>
<evidence type="ECO:0000256" key="2">
    <source>
        <dbReference type="ARBA" id="ARBA00023008"/>
    </source>
</evidence>
<keyword evidence="4" id="KW-0560">Oxidoreductase</keyword>
<dbReference type="Proteomes" id="UP001235269">
    <property type="component" value="Unassembled WGS sequence"/>
</dbReference>
<dbReference type="InterPro" id="IPR002227">
    <property type="entry name" value="Tyrosinase_Cu-bd"/>
</dbReference>
<organism evidence="4 5">
    <name type="scientific">Rhizobium paknamense</name>
    <dbReference type="NCBI Taxonomy" id="1206817"/>
    <lineage>
        <taxon>Bacteria</taxon>
        <taxon>Pseudomonadati</taxon>
        <taxon>Pseudomonadota</taxon>
        <taxon>Alphaproteobacteria</taxon>
        <taxon>Hyphomicrobiales</taxon>
        <taxon>Rhizobiaceae</taxon>
        <taxon>Rhizobium/Agrobacterium group</taxon>
        <taxon>Rhizobium</taxon>
    </lineage>
</organism>
<dbReference type="RefSeq" id="WP_307156433.1">
    <property type="nucleotide sequence ID" value="NZ_JAUSWH010000001.1"/>
</dbReference>
<comment type="caution">
    <text evidence="4">The sequence shown here is derived from an EMBL/GenBank/DDBJ whole genome shotgun (WGS) entry which is preliminary data.</text>
</comment>
<evidence type="ECO:0000313" key="5">
    <source>
        <dbReference type="Proteomes" id="UP001235269"/>
    </source>
</evidence>
<dbReference type="EC" id="1.14.18.1" evidence="4"/>
<dbReference type="PRINTS" id="PR00092">
    <property type="entry name" value="TYROSINASE"/>
</dbReference>
<dbReference type="PANTHER" id="PTHR11474">
    <property type="entry name" value="TYROSINASE FAMILY MEMBER"/>
    <property type="match status" value="1"/>
</dbReference>
<dbReference type="PANTHER" id="PTHR11474:SF76">
    <property type="entry name" value="SHKT DOMAIN-CONTAINING PROTEIN"/>
    <property type="match status" value="1"/>
</dbReference>
<accession>A0ABU0I7P7</accession>
<sequence>MIDRRTVLLSSMAAVAASLLPVDGEAKTKIKRTRYNVSSEKGQKMLAIYARAVNKMKTLSDQDPLSWTFQWFIHAAPTDKAVVINEVYGNVPSKNRDLALASWWTCQPHSKGQPGDYFLPWHRLYVLQFEEIIRQVSGVAEFTLPYWDYTNPAQYSIPPQFQKASMNDPKWAPLFVIDRNLDSSEDQTADVNAGEPLNKYYPGDENPLVLPPMAGVPYSEFCDQLDDNLHGMVHVLTGNGETNMGVVPWAAKDPVFWLHHCNIDRIWYNWSVLGGKNPSETGGTNWQDIHFVFPTPQGTAQNPSFSSVADIATLPYDYEDLPEPPAKTSVPVAALAKPLLVAQVTPEAAAKVSTTQDGIALGDQPITLPLAPVVQQQAEANSRLQATGGSAQRVVIILKNITANENPGALFKVYLEVKNTADGQSVRRYAGVLNFFSLIKHGSHGGSDPHAGHAMAGDASEDVTFDISRLVQSNAISADQLAAASVTLVPVGKVKLGSAPQIKGGIEVQLR</sequence>